<feature type="domain" description="Tripartite ATP-independent periplasmic transporters DctQ component" evidence="10">
    <location>
        <begin position="25"/>
        <end position="142"/>
    </location>
</feature>
<dbReference type="InterPro" id="IPR007387">
    <property type="entry name" value="TRAP_DctQ"/>
</dbReference>
<evidence type="ECO:0000256" key="6">
    <source>
        <dbReference type="ARBA" id="ARBA00022989"/>
    </source>
</evidence>
<evidence type="ECO:0000256" key="2">
    <source>
        <dbReference type="ARBA" id="ARBA00022448"/>
    </source>
</evidence>
<evidence type="ECO:0000313" key="11">
    <source>
        <dbReference type="EMBL" id="MBL0406758.1"/>
    </source>
</evidence>
<gene>
    <name evidence="11" type="ORF">JKG68_22685</name>
</gene>
<evidence type="ECO:0000256" key="9">
    <source>
        <dbReference type="RuleBase" id="RU369079"/>
    </source>
</evidence>
<evidence type="ECO:0000259" key="10">
    <source>
        <dbReference type="Pfam" id="PF04290"/>
    </source>
</evidence>
<dbReference type="Pfam" id="PF04290">
    <property type="entry name" value="DctQ"/>
    <property type="match status" value="1"/>
</dbReference>
<feature type="transmembrane region" description="Helical" evidence="9">
    <location>
        <begin position="131"/>
        <end position="150"/>
    </location>
</feature>
<keyword evidence="7 9" id="KW-0472">Membrane</keyword>
<evidence type="ECO:0000313" key="12">
    <source>
        <dbReference type="Proteomes" id="UP000605848"/>
    </source>
</evidence>
<proteinExistence type="inferred from homology"/>
<keyword evidence="2 9" id="KW-0813">Transport</keyword>
<sequence>MSVARVWAFIERLVLAALVGLFAVMVLACTAQVVWRYLFNDPLVWSEELARYVFIWISYLSAWVAWKSRSHIALDAVTYLNSPAMNAWTNRIVEVLVVGYCLYTLLASFQIVGITHSQPSAVLELPMSVVYSGYSAMALLITGDIIVGWLSGARPEVAPQTLATEV</sequence>
<dbReference type="GO" id="GO:0015740">
    <property type="term" value="P:C4-dicarboxylate transport"/>
    <property type="evidence" value="ECO:0007669"/>
    <property type="project" value="TreeGrafter"/>
</dbReference>
<feature type="transmembrane region" description="Helical" evidence="9">
    <location>
        <begin position="12"/>
        <end position="37"/>
    </location>
</feature>
<keyword evidence="6 9" id="KW-1133">Transmembrane helix</keyword>
<dbReference type="AlphaFoldDB" id="A0A936Z956"/>
<evidence type="ECO:0000256" key="3">
    <source>
        <dbReference type="ARBA" id="ARBA00022475"/>
    </source>
</evidence>
<keyword evidence="3" id="KW-1003">Cell membrane</keyword>
<dbReference type="Proteomes" id="UP000605848">
    <property type="component" value="Unassembled WGS sequence"/>
</dbReference>
<comment type="subunit">
    <text evidence="9">The complex comprises the extracytoplasmic solute receptor protein and the two transmembrane proteins.</text>
</comment>
<keyword evidence="4 9" id="KW-0997">Cell inner membrane</keyword>
<evidence type="ECO:0000256" key="8">
    <source>
        <dbReference type="ARBA" id="ARBA00038436"/>
    </source>
</evidence>
<dbReference type="InterPro" id="IPR055348">
    <property type="entry name" value="DctQ"/>
</dbReference>
<keyword evidence="12" id="KW-1185">Reference proteome</keyword>
<comment type="caution">
    <text evidence="11">The sequence shown here is derived from an EMBL/GenBank/DDBJ whole genome shotgun (WGS) entry which is preliminary data.</text>
</comment>
<evidence type="ECO:0000256" key="5">
    <source>
        <dbReference type="ARBA" id="ARBA00022692"/>
    </source>
</evidence>
<dbReference type="EMBL" id="JAEQMY010000050">
    <property type="protein sequence ID" value="MBL0406758.1"/>
    <property type="molecule type" value="Genomic_DNA"/>
</dbReference>
<dbReference type="PROSITE" id="PS51257">
    <property type="entry name" value="PROKAR_LIPOPROTEIN"/>
    <property type="match status" value="1"/>
</dbReference>
<evidence type="ECO:0000256" key="4">
    <source>
        <dbReference type="ARBA" id="ARBA00022519"/>
    </source>
</evidence>
<keyword evidence="5 9" id="KW-0812">Transmembrane</keyword>
<reference evidence="11" key="1">
    <citation type="submission" date="2021-01" db="EMBL/GenBank/DDBJ databases">
        <title>Microvirga sp.</title>
        <authorList>
            <person name="Kim M.K."/>
        </authorList>
    </citation>
    <scope>NUCLEOTIDE SEQUENCE</scope>
    <source>
        <strain evidence="11">5420S-16</strain>
    </source>
</reference>
<dbReference type="PANTHER" id="PTHR35011:SF2">
    <property type="entry name" value="2,3-DIKETO-L-GULONATE TRAP TRANSPORTER SMALL PERMEASE PROTEIN YIAM"/>
    <property type="match status" value="1"/>
</dbReference>
<evidence type="ECO:0000256" key="1">
    <source>
        <dbReference type="ARBA" id="ARBA00004429"/>
    </source>
</evidence>
<organism evidence="11 12">
    <name type="scientific">Microvirga aerilata</name>
    <dbReference type="NCBI Taxonomy" id="670292"/>
    <lineage>
        <taxon>Bacteria</taxon>
        <taxon>Pseudomonadati</taxon>
        <taxon>Pseudomonadota</taxon>
        <taxon>Alphaproteobacteria</taxon>
        <taxon>Hyphomicrobiales</taxon>
        <taxon>Methylobacteriaceae</taxon>
        <taxon>Microvirga</taxon>
    </lineage>
</organism>
<dbReference type="GO" id="GO:0022857">
    <property type="term" value="F:transmembrane transporter activity"/>
    <property type="evidence" value="ECO:0007669"/>
    <property type="project" value="UniProtKB-UniRule"/>
</dbReference>
<dbReference type="PANTHER" id="PTHR35011">
    <property type="entry name" value="2,3-DIKETO-L-GULONATE TRAP TRANSPORTER SMALL PERMEASE PROTEIN YIAM"/>
    <property type="match status" value="1"/>
</dbReference>
<evidence type="ECO:0000256" key="7">
    <source>
        <dbReference type="ARBA" id="ARBA00023136"/>
    </source>
</evidence>
<feature type="transmembrane region" description="Helical" evidence="9">
    <location>
        <begin position="92"/>
        <end position="111"/>
    </location>
</feature>
<comment type="similarity">
    <text evidence="8 9">Belongs to the TRAP transporter small permease family.</text>
</comment>
<name>A0A936Z956_9HYPH</name>
<accession>A0A936Z956</accession>
<protein>
    <recommendedName>
        <fullName evidence="9">TRAP transporter small permease protein</fullName>
    </recommendedName>
</protein>
<dbReference type="RefSeq" id="WP_202063620.1">
    <property type="nucleotide sequence ID" value="NZ_JAEQMY010000050.1"/>
</dbReference>
<dbReference type="GO" id="GO:0005886">
    <property type="term" value="C:plasma membrane"/>
    <property type="evidence" value="ECO:0007669"/>
    <property type="project" value="UniProtKB-SubCell"/>
</dbReference>
<comment type="function">
    <text evidence="9">Part of the tripartite ATP-independent periplasmic (TRAP) transport system.</text>
</comment>
<comment type="subcellular location">
    <subcellularLocation>
        <location evidence="1 9">Cell inner membrane</location>
        <topology evidence="1 9">Multi-pass membrane protein</topology>
    </subcellularLocation>
</comment>
<feature type="transmembrane region" description="Helical" evidence="9">
    <location>
        <begin position="49"/>
        <end position="66"/>
    </location>
</feature>